<reference evidence="1 2" key="1">
    <citation type="journal article" date="2017" name="Int. J. Syst. Evol. Microbiol.">
        <title>Arachidicoccus ginsenosidivorans sp. nov., with ginsenoside-converting activity isolated from ginseng cultivating soil.</title>
        <authorList>
            <person name="Siddiqi M.Z."/>
            <person name="Aslam Z."/>
            <person name="Im W.T."/>
        </authorList>
    </citation>
    <scope>NUCLEOTIDE SEQUENCE [LARGE SCALE GENOMIC DNA]</scope>
    <source>
        <strain evidence="1 2">Gsoil 809</strain>
    </source>
</reference>
<gene>
    <name evidence="1" type="ORF">FSB73_07060</name>
</gene>
<sequence length="29" mass="3430">MPKKPDKNIDKCRINRCECSINQLLRSLL</sequence>
<keyword evidence="2" id="KW-1185">Reference proteome</keyword>
<proteinExistence type="predicted"/>
<dbReference type="AlphaFoldDB" id="A0A5B8VIT5"/>
<dbReference type="KEGG" id="agi:FSB73_07060"/>
<evidence type="ECO:0000313" key="2">
    <source>
        <dbReference type="Proteomes" id="UP000321291"/>
    </source>
</evidence>
<dbReference type="EMBL" id="CP042434">
    <property type="protein sequence ID" value="QEC71464.1"/>
    <property type="molecule type" value="Genomic_DNA"/>
</dbReference>
<dbReference type="Proteomes" id="UP000321291">
    <property type="component" value="Chromosome"/>
</dbReference>
<name>A0A5B8VIT5_9BACT</name>
<protein>
    <submittedName>
        <fullName evidence="1">Uncharacterized protein</fullName>
    </submittedName>
</protein>
<accession>A0A5B8VIT5</accession>
<organism evidence="1 2">
    <name type="scientific">Arachidicoccus ginsenosidivorans</name>
    <dbReference type="NCBI Taxonomy" id="496057"/>
    <lineage>
        <taxon>Bacteria</taxon>
        <taxon>Pseudomonadati</taxon>
        <taxon>Bacteroidota</taxon>
        <taxon>Chitinophagia</taxon>
        <taxon>Chitinophagales</taxon>
        <taxon>Chitinophagaceae</taxon>
        <taxon>Arachidicoccus</taxon>
    </lineage>
</organism>
<evidence type="ECO:0000313" key="1">
    <source>
        <dbReference type="EMBL" id="QEC71464.1"/>
    </source>
</evidence>